<dbReference type="Proteomes" id="UP001595833">
    <property type="component" value="Unassembled WGS sequence"/>
</dbReference>
<dbReference type="Pfam" id="PF00356">
    <property type="entry name" value="LacI"/>
    <property type="match status" value="1"/>
</dbReference>
<evidence type="ECO:0000256" key="3">
    <source>
        <dbReference type="ARBA" id="ARBA00023163"/>
    </source>
</evidence>
<dbReference type="SUPFAM" id="SSF47413">
    <property type="entry name" value="lambda repressor-like DNA-binding domains"/>
    <property type="match status" value="1"/>
</dbReference>
<dbReference type="CDD" id="cd01392">
    <property type="entry name" value="HTH_LacI"/>
    <property type="match status" value="1"/>
</dbReference>
<keyword evidence="2" id="KW-0238">DNA-binding</keyword>
<dbReference type="PROSITE" id="PS50932">
    <property type="entry name" value="HTH_LACI_2"/>
    <property type="match status" value="1"/>
</dbReference>
<feature type="domain" description="HTH lacI-type" evidence="4">
    <location>
        <begin position="16"/>
        <end position="58"/>
    </location>
</feature>
<dbReference type="SMART" id="SM00354">
    <property type="entry name" value="HTH_LACI"/>
    <property type="match status" value="1"/>
</dbReference>
<proteinExistence type="predicted"/>
<evidence type="ECO:0000256" key="1">
    <source>
        <dbReference type="ARBA" id="ARBA00023015"/>
    </source>
</evidence>
<evidence type="ECO:0000313" key="6">
    <source>
        <dbReference type="Proteomes" id="UP001595833"/>
    </source>
</evidence>
<dbReference type="InterPro" id="IPR028082">
    <property type="entry name" value="Peripla_BP_I"/>
</dbReference>
<organism evidence="5 6">
    <name type="scientific">Saccharothrix xinjiangensis</name>
    <dbReference type="NCBI Taxonomy" id="204798"/>
    <lineage>
        <taxon>Bacteria</taxon>
        <taxon>Bacillati</taxon>
        <taxon>Actinomycetota</taxon>
        <taxon>Actinomycetes</taxon>
        <taxon>Pseudonocardiales</taxon>
        <taxon>Pseudonocardiaceae</taxon>
        <taxon>Saccharothrix</taxon>
    </lineage>
</organism>
<dbReference type="PANTHER" id="PTHR30146:SF153">
    <property type="entry name" value="LACTOSE OPERON REPRESSOR"/>
    <property type="match status" value="1"/>
</dbReference>
<accession>A0ABV9Y3X3</accession>
<dbReference type="PANTHER" id="PTHR30146">
    <property type="entry name" value="LACI-RELATED TRANSCRIPTIONAL REPRESSOR"/>
    <property type="match status" value="1"/>
</dbReference>
<keyword evidence="1" id="KW-0805">Transcription regulation</keyword>
<dbReference type="InterPro" id="IPR010982">
    <property type="entry name" value="Lambda_DNA-bd_dom_sf"/>
</dbReference>
<evidence type="ECO:0000256" key="2">
    <source>
        <dbReference type="ARBA" id="ARBA00023125"/>
    </source>
</evidence>
<reference evidence="6" key="1">
    <citation type="journal article" date="2019" name="Int. J. Syst. Evol. Microbiol.">
        <title>The Global Catalogue of Microorganisms (GCM) 10K type strain sequencing project: providing services to taxonomists for standard genome sequencing and annotation.</title>
        <authorList>
            <consortium name="The Broad Institute Genomics Platform"/>
            <consortium name="The Broad Institute Genome Sequencing Center for Infectious Disease"/>
            <person name="Wu L."/>
            <person name="Ma J."/>
        </authorList>
    </citation>
    <scope>NUCLEOTIDE SEQUENCE [LARGE SCALE GENOMIC DNA]</scope>
    <source>
        <strain evidence="6">KCTC 12848</strain>
    </source>
</reference>
<dbReference type="Pfam" id="PF13377">
    <property type="entry name" value="Peripla_BP_3"/>
    <property type="match status" value="1"/>
</dbReference>
<dbReference type="Gene3D" id="1.10.260.40">
    <property type="entry name" value="lambda repressor-like DNA-binding domains"/>
    <property type="match status" value="1"/>
</dbReference>
<evidence type="ECO:0000259" key="4">
    <source>
        <dbReference type="PROSITE" id="PS50932"/>
    </source>
</evidence>
<dbReference type="SUPFAM" id="SSF53822">
    <property type="entry name" value="Periplasmic binding protein-like I"/>
    <property type="match status" value="1"/>
</dbReference>
<comment type="caution">
    <text evidence="5">The sequence shown here is derived from an EMBL/GenBank/DDBJ whole genome shotgun (WGS) entry which is preliminary data.</text>
</comment>
<name>A0ABV9Y3X3_9PSEU</name>
<evidence type="ECO:0000313" key="5">
    <source>
        <dbReference type="EMBL" id="MFC5056222.1"/>
    </source>
</evidence>
<dbReference type="RefSeq" id="WP_380647095.1">
    <property type="nucleotide sequence ID" value="NZ_JBHSJB010000018.1"/>
</dbReference>
<keyword evidence="6" id="KW-1185">Reference proteome</keyword>
<dbReference type="EMBL" id="JBHSJB010000018">
    <property type="protein sequence ID" value="MFC5056222.1"/>
    <property type="molecule type" value="Genomic_DNA"/>
</dbReference>
<dbReference type="Gene3D" id="3.40.50.2300">
    <property type="match status" value="2"/>
</dbReference>
<sequence>MLVSHPFPRHRSHDVVTLAEVARHAGVAVSTVSYALSGKRTVSPTTRRRVEESARRLGHLPRRQDGLVVALVVPPGFDAGSGWLEAFVAAAAARARQDDASLVVAPSAEEAGDHDALVVLAPAAAPVGVEVPVVLVGPADVDQVRVDADRAAAGELCADHLADLGHRAVAFVHGGPLAEFFCGLARGCRARDVEVRPHRWPAPDLLGDTARPTAYVADDGAVLGGVLAALRAGRVRVPEDASVVALCPDEVAEPRGITSVSVSPAELGAAAVEAVLDDRVTRLLRPHLTVRGGAARRDLATSQ</sequence>
<gene>
    <name evidence="5" type="ORF">ACFPFM_20995</name>
</gene>
<dbReference type="InterPro" id="IPR000843">
    <property type="entry name" value="HTH_LacI"/>
</dbReference>
<keyword evidence="3" id="KW-0804">Transcription</keyword>
<dbReference type="InterPro" id="IPR046335">
    <property type="entry name" value="LacI/GalR-like_sensor"/>
</dbReference>
<protein>
    <submittedName>
        <fullName evidence="5">Substrate-binding domain-containing protein</fullName>
    </submittedName>
</protein>